<dbReference type="STRING" id="4555.A0A368RI17"/>
<proteinExistence type="predicted"/>
<dbReference type="PROSITE" id="PS50181">
    <property type="entry name" value="FBOX"/>
    <property type="match status" value="1"/>
</dbReference>
<feature type="region of interest" description="Disordered" evidence="1">
    <location>
        <begin position="1"/>
        <end position="45"/>
    </location>
</feature>
<name>A0A368RI17_SETIT</name>
<dbReference type="AlphaFoldDB" id="A0A368RI17"/>
<protein>
    <recommendedName>
        <fullName evidence="2">F-box domain-containing protein</fullName>
    </recommendedName>
</protein>
<reference evidence="3" key="2">
    <citation type="submission" date="2015-07" db="EMBL/GenBank/DDBJ databases">
        <authorList>
            <person name="Noorani M."/>
        </authorList>
    </citation>
    <scope>NUCLEOTIDE SEQUENCE</scope>
    <source>
        <strain evidence="3">Yugu1</strain>
    </source>
</reference>
<dbReference type="PANTHER" id="PTHR38926:SF28">
    <property type="entry name" value="F-BOX PROTEIN SKIP19"/>
    <property type="match status" value="1"/>
</dbReference>
<dbReference type="Pfam" id="PF12937">
    <property type="entry name" value="F-box-like"/>
    <property type="match status" value="1"/>
</dbReference>
<dbReference type="Gene3D" id="1.20.1280.50">
    <property type="match status" value="1"/>
</dbReference>
<dbReference type="SUPFAM" id="SSF81383">
    <property type="entry name" value="F-box domain"/>
    <property type="match status" value="1"/>
</dbReference>
<sequence>MATSSSSSRHRRPRLAEQGQPPAAQVPRMEGKCEEDEEEESRDWAELPRDALLSVLRRLDQADVLMGAEHVCRPWRRPAQEEPDQWRGVDLRGRVALASPAGALKAMAYAAARRGAGRCEAFWVKGVRDDSFLQGSGAEEPPSHLLQHLDNAGPHLRDTGAPHAQDLELSLYSGAATNHGLINLAETCAVAAEACPLLNRLRLSRYRFDWRSGGVGDGEAVGIAGMRGLRSLQIFGNSLSNAGLAAILGGCAGLESLDIYPPLLQRRDGR</sequence>
<feature type="domain" description="F-box" evidence="2">
    <location>
        <begin position="41"/>
        <end position="89"/>
    </location>
</feature>
<accession>A0A368RI17</accession>
<dbReference type="FunFam" id="1.20.1280.50:FF:000037">
    <property type="entry name" value="F-box protein SKIP19"/>
    <property type="match status" value="1"/>
</dbReference>
<gene>
    <name evidence="3" type="ORF">SETIT_6G033600v2</name>
</gene>
<dbReference type="SUPFAM" id="SSF52047">
    <property type="entry name" value="RNI-like"/>
    <property type="match status" value="1"/>
</dbReference>
<dbReference type="InterPro" id="IPR001810">
    <property type="entry name" value="F-box_dom"/>
</dbReference>
<reference evidence="3" key="1">
    <citation type="journal article" date="2012" name="Nat. Biotechnol.">
        <title>Reference genome sequence of the model plant Setaria.</title>
        <authorList>
            <person name="Bennetzen J.L."/>
            <person name="Schmutz J."/>
            <person name="Wang H."/>
            <person name="Percifield R."/>
            <person name="Hawkins J."/>
            <person name="Pontaroli A.C."/>
            <person name="Estep M."/>
            <person name="Feng L."/>
            <person name="Vaughn J.N."/>
            <person name="Grimwood J."/>
            <person name="Jenkins J."/>
            <person name="Barry K."/>
            <person name="Lindquist E."/>
            <person name="Hellsten U."/>
            <person name="Deshpande S."/>
            <person name="Wang X."/>
            <person name="Wu X."/>
            <person name="Mitros T."/>
            <person name="Triplett J."/>
            <person name="Yang X."/>
            <person name="Ye C.Y."/>
            <person name="Mauro-Herrera M."/>
            <person name="Wang L."/>
            <person name="Li P."/>
            <person name="Sharma M."/>
            <person name="Sharma R."/>
            <person name="Ronald P.C."/>
            <person name="Panaud O."/>
            <person name="Kellogg E.A."/>
            <person name="Brutnell T.P."/>
            <person name="Doust A.N."/>
            <person name="Tuskan G.A."/>
            <person name="Rokhsar D."/>
            <person name="Devos K.M."/>
        </authorList>
    </citation>
    <scope>NUCLEOTIDE SEQUENCE [LARGE SCALE GENOMIC DNA]</scope>
    <source>
        <strain evidence="3">Yugu1</strain>
    </source>
</reference>
<organism evidence="3">
    <name type="scientific">Setaria italica</name>
    <name type="common">Foxtail millet</name>
    <name type="synonym">Panicum italicum</name>
    <dbReference type="NCBI Taxonomy" id="4555"/>
    <lineage>
        <taxon>Eukaryota</taxon>
        <taxon>Viridiplantae</taxon>
        <taxon>Streptophyta</taxon>
        <taxon>Embryophyta</taxon>
        <taxon>Tracheophyta</taxon>
        <taxon>Spermatophyta</taxon>
        <taxon>Magnoliopsida</taxon>
        <taxon>Liliopsida</taxon>
        <taxon>Poales</taxon>
        <taxon>Poaceae</taxon>
        <taxon>PACMAD clade</taxon>
        <taxon>Panicoideae</taxon>
        <taxon>Panicodae</taxon>
        <taxon>Paniceae</taxon>
        <taxon>Cenchrinae</taxon>
        <taxon>Setaria</taxon>
    </lineage>
</organism>
<dbReference type="InterPro" id="IPR032675">
    <property type="entry name" value="LRR_dom_sf"/>
</dbReference>
<dbReference type="InterPro" id="IPR036047">
    <property type="entry name" value="F-box-like_dom_sf"/>
</dbReference>
<evidence type="ECO:0000259" key="2">
    <source>
        <dbReference type="PROSITE" id="PS50181"/>
    </source>
</evidence>
<dbReference type="OrthoDB" id="2095648at2759"/>
<dbReference type="EMBL" id="CM003533">
    <property type="protein sequence ID" value="RCV29704.1"/>
    <property type="molecule type" value="Genomic_DNA"/>
</dbReference>
<dbReference type="Gene3D" id="3.80.10.10">
    <property type="entry name" value="Ribonuclease Inhibitor"/>
    <property type="match status" value="1"/>
</dbReference>
<evidence type="ECO:0000313" key="3">
    <source>
        <dbReference type="EMBL" id="RCV29704.1"/>
    </source>
</evidence>
<dbReference type="PANTHER" id="PTHR38926">
    <property type="entry name" value="F-BOX DOMAIN CONTAINING PROTEIN, EXPRESSED"/>
    <property type="match status" value="1"/>
</dbReference>
<evidence type="ECO:0000256" key="1">
    <source>
        <dbReference type="SAM" id="MobiDB-lite"/>
    </source>
</evidence>